<dbReference type="PROSITE" id="PS50005">
    <property type="entry name" value="TPR"/>
    <property type="match status" value="1"/>
</dbReference>
<dbReference type="InterPro" id="IPR013105">
    <property type="entry name" value="TPR_2"/>
</dbReference>
<name>A0A6G3MED3_HENSL</name>
<reference evidence="4" key="1">
    <citation type="submission" date="2018-11" db="EMBL/GenBank/DDBJ databases">
        <title>Henneguya salminicola genome and transcriptome.</title>
        <authorList>
            <person name="Yahalomi D."/>
            <person name="Atkinson S.D."/>
            <person name="Neuhof M."/>
            <person name="Chang E.S."/>
            <person name="Philippe H."/>
            <person name="Cartwright P."/>
            <person name="Bartholomew J.L."/>
            <person name="Huchon D."/>
        </authorList>
    </citation>
    <scope>NUCLEOTIDE SEQUENCE</scope>
    <source>
        <strain evidence="4">Hz1</strain>
        <tissue evidence="4">Whole</tissue>
    </source>
</reference>
<dbReference type="Pfam" id="PF07719">
    <property type="entry name" value="TPR_2"/>
    <property type="match status" value="1"/>
</dbReference>
<proteinExistence type="predicted"/>
<dbReference type="Pfam" id="PF00515">
    <property type="entry name" value="TPR_1"/>
    <property type="match status" value="1"/>
</dbReference>
<dbReference type="InterPro" id="IPR019734">
    <property type="entry name" value="TPR_rpt"/>
</dbReference>
<organism evidence="4">
    <name type="scientific">Henneguya salminicola</name>
    <name type="common">Myxosporean</name>
    <dbReference type="NCBI Taxonomy" id="69463"/>
    <lineage>
        <taxon>Eukaryota</taxon>
        <taxon>Metazoa</taxon>
        <taxon>Cnidaria</taxon>
        <taxon>Myxozoa</taxon>
        <taxon>Myxosporea</taxon>
        <taxon>Bivalvulida</taxon>
        <taxon>Platysporina</taxon>
        <taxon>Myxobolidae</taxon>
        <taxon>Henneguya</taxon>
    </lineage>
</organism>
<dbReference type="OrthoDB" id="533763at2759"/>
<dbReference type="InterPro" id="IPR011990">
    <property type="entry name" value="TPR-like_helical_dom_sf"/>
</dbReference>
<dbReference type="SMART" id="SM00028">
    <property type="entry name" value="TPR"/>
    <property type="match status" value="3"/>
</dbReference>
<dbReference type="GO" id="GO:0030544">
    <property type="term" value="F:Hsp70 protein binding"/>
    <property type="evidence" value="ECO:0007669"/>
    <property type="project" value="TreeGrafter"/>
</dbReference>
<evidence type="ECO:0000256" key="2">
    <source>
        <dbReference type="ARBA" id="ARBA00022803"/>
    </source>
</evidence>
<dbReference type="Gene3D" id="1.25.40.10">
    <property type="entry name" value="Tetratricopeptide repeat domain"/>
    <property type="match status" value="1"/>
</dbReference>
<dbReference type="PANTHER" id="PTHR45883">
    <property type="entry name" value="HSC70-INTERACTING PROTEIN"/>
    <property type="match status" value="1"/>
</dbReference>
<dbReference type="AlphaFoldDB" id="A0A6G3MED3"/>
<accession>A0A6G3MED3</accession>
<dbReference type="EMBL" id="GHBP01000473">
    <property type="protein sequence ID" value="NDJ92321.1"/>
    <property type="molecule type" value="Transcribed_RNA"/>
</dbReference>
<keyword evidence="2 3" id="KW-0802">TPR repeat</keyword>
<protein>
    <submittedName>
        <fullName evidence="4">Hsc70-interacting protein (Trinotate prediction)</fullName>
    </submittedName>
</protein>
<evidence type="ECO:0000256" key="3">
    <source>
        <dbReference type="PROSITE-ProRule" id="PRU00339"/>
    </source>
</evidence>
<evidence type="ECO:0000313" key="4">
    <source>
        <dbReference type="EMBL" id="NDJ92321.1"/>
    </source>
</evidence>
<dbReference type="PANTHER" id="PTHR45883:SF2">
    <property type="entry name" value="HSC70-INTERACTING PROTEIN"/>
    <property type="match status" value="1"/>
</dbReference>
<keyword evidence="1" id="KW-0677">Repeat</keyword>
<dbReference type="SUPFAM" id="SSF48452">
    <property type="entry name" value="TPR-like"/>
    <property type="match status" value="1"/>
</dbReference>
<feature type="repeat" description="TPR" evidence="3">
    <location>
        <begin position="30"/>
        <end position="63"/>
    </location>
</feature>
<sequence length="120" mass="14086">MKSLIRLKLGNYDRALELINEAIKINPQCARNYVQRARILIKLNKFDMAIKDCDESISINPDYGVAYKFRGRAKQLLGRLEEAYYDYGQSCNIDYNEEVDEWMKEIKDDVIKIQASHPHK</sequence>
<evidence type="ECO:0000256" key="1">
    <source>
        <dbReference type="ARBA" id="ARBA00022737"/>
    </source>
</evidence>